<reference evidence="2" key="1">
    <citation type="submission" date="2020-07" db="EMBL/GenBank/DDBJ databases">
        <title>Genome sequence and genetic diversity analysis of an under-domesticated orphan crop, white fonio (Digitaria exilis).</title>
        <authorList>
            <person name="Bennetzen J.L."/>
            <person name="Chen S."/>
            <person name="Ma X."/>
            <person name="Wang X."/>
            <person name="Yssel A.E.J."/>
            <person name="Chaluvadi S.R."/>
            <person name="Johnson M."/>
            <person name="Gangashetty P."/>
            <person name="Hamidou F."/>
            <person name="Sanogo M.D."/>
            <person name="Zwaenepoel A."/>
            <person name="Wallace J."/>
            <person name="Van De Peer Y."/>
            <person name="Van Deynze A."/>
        </authorList>
    </citation>
    <scope>NUCLEOTIDE SEQUENCE</scope>
    <source>
        <tissue evidence="2">Leaves</tissue>
    </source>
</reference>
<evidence type="ECO:0000313" key="2">
    <source>
        <dbReference type="EMBL" id="KAF8695976.1"/>
    </source>
</evidence>
<keyword evidence="3" id="KW-1185">Reference proteome</keyword>
<name>A0A835EJJ8_9POAL</name>
<organism evidence="2 3">
    <name type="scientific">Digitaria exilis</name>
    <dbReference type="NCBI Taxonomy" id="1010633"/>
    <lineage>
        <taxon>Eukaryota</taxon>
        <taxon>Viridiplantae</taxon>
        <taxon>Streptophyta</taxon>
        <taxon>Embryophyta</taxon>
        <taxon>Tracheophyta</taxon>
        <taxon>Spermatophyta</taxon>
        <taxon>Magnoliopsida</taxon>
        <taxon>Liliopsida</taxon>
        <taxon>Poales</taxon>
        <taxon>Poaceae</taxon>
        <taxon>PACMAD clade</taxon>
        <taxon>Panicoideae</taxon>
        <taxon>Panicodae</taxon>
        <taxon>Paniceae</taxon>
        <taxon>Anthephorinae</taxon>
        <taxon>Digitaria</taxon>
    </lineage>
</organism>
<feature type="region of interest" description="Disordered" evidence="1">
    <location>
        <begin position="72"/>
        <end position="111"/>
    </location>
</feature>
<proteinExistence type="predicted"/>
<feature type="compositionally biased region" description="Gly residues" evidence="1">
    <location>
        <begin position="74"/>
        <end position="85"/>
    </location>
</feature>
<dbReference type="EMBL" id="JACEFO010001882">
    <property type="protein sequence ID" value="KAF8695976.1"/>
    <property type="molecule type" value="Genomic_DNA"/>
</dbReference>
<dbReference type="AlphaFoldDB" id="A0A835EJJ8"/>
<accession>A0A835EJJ8</accession>
<sequence>MLDLNSNPPIDWDEFGEWEGPAHELQYDMVWSGEDQEDDNVPSPDHGVAGGSRAVHEGDLTAVHEGGARAVQEGGAGAVQEGGAGAVQAGGSNAFHEGGSSTVNAESKFSL</sequence>
<comment type="caution">
    <text evidence="2">The sequence shown here is derived from an EMBL/GenBank/DDBJ whole genome shotgun (WGS) entry which is preliminary data.</text>
</comment>
<dbReference type="Proteomes" id="UP000636709">
    <property type="component" value="Unassembled WGS sequence"/>
</dbReference>
<dbReference type="OrthoDB" id="714891at2759"/>
<feature type="region of interest" description="Disordered" evidence="1">
    <location>
        <begin position="32"/>
        <end position="59"/>
    </location>
</feature>
<evidence type="ECO:0000313" key="3">
    <source>
        <dbReference type="Proteomes" id="UP000636709"/>
    </source>
</evidence>
<evidence type="ECO:0000256" key="1">
    <source>
        <dbReference type="SAM" id="MobiDB-lite"/>
    </source>
</evidence>
<protein>
    <submittedName>
        <fullName evidence="2">Uncharacterized protein</fullName>
    </submittedName>
</protein>
<gene>
    <name evidence="2" type="ORF">HU200_036855</name>
</gene>
<feature type="compositionally biased region" description="Polar residues" evidence="1">
    <location>
        <begin position="99"/>
        <end position="111"/>
    </location>
</feature>